<dbReference type="GO" id="GO:0004828">
    <property type="term" value="F:serine-tRNA ligase activity"/>
    <property type="evidence" value="ECO:0007669"/>
    <property type="project" value="UniProtKB-EC"/>
</dbReference>
<evidence type="ECO:0000256" key="7">
    <source>
        <dbReference type="ARBA" id="ARBA00031113"/>
    </source>
</evidence>
<evidence type="ECO:0000313" key="9">
    <source>
        <dbReference type="Proteomes" id="UP000046395"/>
    </source>
</evidence>
<keyword evidence="3" id="KW-0436">Ligase</keyword>
<dbReference type="AlphaFoldDB" id="A0A5S6QQZ8"/>
<dbReference type="WBParaSite" id="TMUE_2000009317.1">
    <property type="protein sequence ID" value="TMUE_2000009317.1"/>
    <property type="gene ID" value="WBGene00286040"/>
</dbReference>
<organism evidence="9 10">
    <name type="scientific">Trichuris muris</name>
    <name type="common">Mouse whipworm</name>
    <dbReference type="NCBI Taxonomy" id="70415"/>
    <lineage>
        <taxon>Eukaryota</taxon>
        <taxon>Metazoa</taxon>
        <taxon>Ecdysozoa</taxon>
        <taxon>Nematoda</taxon>
        <taxon>Enoplea</taxon>
        <taxon>Dorylaimia</taxon>
        <taxon>Trichinellida</taxon>
        <taxon>Trichuridae</taxon>
        <taxon>Trichuris</taxon>
    </lineage>
</organism>
<dbReference type="InterPro" id="IPR002314">
    <property type="entry name" value="aa-tRNA-synt_IIb"/>
</dbReference>
<keyword evidence="4" id="KW-0547">Nucleotide-binding</keyword>
<evidence type="ECO:0000256" key="4">
    <source>
        <dbReference type="ARBA" id="ARBA00022741"/>
    </source>
</evidence>
<keyword evidence="6" id="KW-0030">Aminoacyl-tRNA synthetase</keyword>
<dbReference type="InterPro" id="IPR045864">
    <property type="entry name" value="aa-tRNA-synth_II/BPL/LPL"/>
</dbReference>
<evidence type="ECO:0000256" key="2">
    <source>
        <dbReference type="ARBA" id="ARBA00012840"/>
    </source>
</evidence>
<dbReference type="EC" id="6.1.1.11" evidence="2"/>
<dbReference type="PANTHER" id="PTHR11778">
    <property type="entry name" value="SERYL-TRNA SYNTHETASE"/>
    <property type="match status" value="1"/>
</dbReference>
<protein>
    <recommendedName>
        <fullName evidence="2">serine--tRNA ligase</fullName>
        <ecNumber evidence="2">6.1.1.11</ecNumber>
    </recommendedName>
    <alternativeName>
        <fullName evidence="7">Seryl-tRNA synthetase</fullName>
    </alternativeName>
</protein>
<dbReference type="SUPFAM" id="SSF55681">
    <property type="entry name" value="Class II aaRS and biotin synthetases"/>
    <property type="match status" value="1"/>
</dbReference>
<dbReference type="InterPro" id="IPR002317">
    <property type="entry name" value="Ser-tRNA-ligase_type_1"/>
</dbReference>
<dbReference type="GO" id="GO:0006434">
    <property type="term" value="P:seryl-tRNA aminoacylation"/>
    <property type="evidence" value="ECO:0007669"/>
    <property type="project" value="InterPro"/>
</dbReference>
<dbReference type="Gene3D" id="3.30.930.10">
    <property type="entry name" value="Bira Bifunctional Protein, Domain 2"/>
    <property type="match status" value="1"/>
</dbReference>
<dbReference type="PRINTS" id="PR00981">
    <property type="entry name" value="TRNASYNTHSER"/>
</dbReference>
<reference evidence="10" key="1">
    <citation type="submission" date="2019-12" db="UniProtKB">
        <authorList>
            <consortium name="WormBaseParasite"/>
        </authorList>
    </citation>
    <scope>IDENTIFICATION</scope>
</reference>
<evidence type="ECO:0000256" key="5">
    <source>
        <dbReference type="ARBA" id="ARBA00022840"/>
    </source>
</evidence>
<evidence type="ECO:0000256" key="3">
    <source>
        <dbReference type="ARBA" id="ARBA00022598"/>
    </source>
</evidence>
<dbReference type="PROSITE" id="PS50862">
    <property type="entry name" value="AA_TRNA_LIGASE_II"/>
    <property type="match status" value="1"/>
</dbReference>
<keyword evidence="5" id="KW-0067">ATP-binding</keyword>
<evidence type="ECO:0000259" key="8">
    <source>
        <dbReference type="PROSITE" id="PS50862"/>
    </source>
</evidence>
<evidence type="ECO:0000256" key="1">
    <source>
        <dbReference type="ARBA" id="ARBA00010728"/>
    </source>
</evidence>
<dbReference type="InterPro" id="IPR006195">
    <property type="entry name" value="aa-tRNA-synth_II"/>
</dbReference>
<feature type="domain" description="Aminoacyl-transfer RNA synthetases class-II family profile" evidence="8">
    <location>
        <begin position="168"/>
        <end position="407"/>
    </location>
</feature>
<evidence type="ECO:0000256" key="6">
    <source>
        <dbReference type="ARBA" id="ARBA00023146"/>
    </source>
</evidence>
<dbReference type="STRING" id="70415.A0A5S6QQZ8"/>
<dbReference type="FunFam" id="3.30.930.10:FF:000078">
    <property type="entry name" value="Seryl-tRNA synthetase"/>
    <property type="match status" value="1"/>
</dbReference>
<dbReference type="Proteomes" id="UP000046395">
    <property type="component" value="Unassembled WGS sequence"/>
</dbReference>
<dbReference type="Pfam" id="PF00587">
    <property type="entry name" value="tRNA-synt_2b"/>
    <property type="match status" value="1"/>
</dbReference>
<name>A0A5S6QQZ8_TRIMR</name>
<evidence type="ECO:0000313" key="10">
    <source>
        <dbReference type="WBParaSite" id="TMUE_2000009317.1"/>
    </source>
</evidence>
<sequence>MHFPKRLLTFSTPRRWLQAACYGKRLLAKDRPELDFDRLLDPGRTEAIRRNIALRKQIGNIDRVRHLWSQLSDIIAGKVEPTSEGELQDLWEHFYEEAALIPNDTHPESPVGDQSHARVIETQGRMPQFDFEPITAEELAISFRLLRTDVGHTCGEKSYFLLNQLAMLENALVQFCTARLRPLGFVQVTVPDVLPRRVPKKCGLMTTSDKEILYTLVGHSDWTLSGTAEMGIASLIEGNTFQQNELPKKYFSVSRCYRPEVSTGVLSHGIYRVHEFTKVEMFACTACETGEESDEVHREILEIQKQLFGSLDLHFRVLEMPSEELGAPAYRKFDIEAWMPGRNAYGEISSTSNCTDFQSRRLPAKYQSKDGKIKFVHTVNGTACAITRTLIALLEQRQTRRRSVSMPQSLLEHLGDHLAPLYEIRQPLSLQTINPKNEFSDGNK</sequence>
<comment type="similarity">
    <text evidence="1">Belongs to the class-II aminoacyl-tRNA synthetase family. Type-1 seryl-tRNA synthetase subfamily.</text>
</comment>
<keyword evidence="9" id="KW-1185">Reference proteome</keyword>
<proteinExistence type="inferred from homology"/>
<accession>A0A5S6QQZ8</accession>
<dbReference type="GO" id="GO:0005524">
    <property type="term" value="F:ATP binding"/>
    <property type="evidence" value="ECO:0007669"/>
    <property type="project" value="UniProtKB-KW"/>
</dbReference>